<dbReference type="RefSeq" id="WP_122196673.1">
    <property type="nucleotide sequence ID" value="NZ_JBHSKC010000018.1"/>
</dbReference>
<gene>
    <name evidence="1" type="ORF">EBO15_23910</name>
</gene>
<reference evidence="1 2" key="1">
    <citation type="submission" date="2018-10" db="EMBL/GenBank/DDBJ databases">
        <title>Isolation from soil.</title>
        <authorList>
            <person name="Hu J."/>
        </authorList>
    </citation>
    <scope>NUCLEOTIDE SEQUENCE [LARGE SCALE GENOMIC DNA]</scope>
    <source>
        <strain evidence="1 2">NEAU-Ht49</strain>
    </source>
</reference>
<comment type="caution">
    <text evidence="1">The sequence shown here is derived from an EMBL/GenBank/DDBJ whole genome shotgun (WGS) entry which is preliminary data.</text>
</comment>
<name>A0A3M2LYM5_9ACTN</name>
<dbReference type="AlphaFoldDB" id="A0A3M2LYM5"/>
<evidence type="ECO:0000313" key="2">
    <source>
        <dbReference type="Proteomes" id="UP000282674"/>
    </source>
</evidence>
<accession>A0A3M2LYM5</accession>
<dbReference type="EMBL" id="RFFG01000045">
    <property type="protein sequence ID" value="RMI41175.1"/>
    <property type="molecule type" value="Genomic_DNA"/>
</dbReference>
<proteinExistence type="predicted"/>
<dbReference type="OrthoDB" id="3482870at2"/>
<evidence type="ECO:0000313" key="1">
    <source>
        <dbReference type="EMBL" id="RMI41175.1"/>
    </source>
</evidence>
<sequence>MSLDTSQTNESSIPKTLLLDDEEELLVELAEAVRGLGERATVQQRIGGPPVLLAVGVTGHLNEVIRAGRREDGSVVAYWSWGDELPDDIDQAAAAVRRVVNPQGG</sequence>
<organism evidence="1 2">
    <name type="scientific">Actinomadura harenae</name>
    <dbReference type="NCBI Taxonomy" id="2483351"/>
    <lineage>
        <taxon>Bacteria</taxon>
        <taxon>Bacillati</taxon>
        <taxon>Actinomycetota</taxon>
        <taxon>Actinomycetes</taxon>
        <taxon>Streptosporangiales</taxon>
        <taxon>Thermomonosporaceae</taxon>
        <taxon>Actinomadura</taxon>
    </lineage>
</organism>
<keyword evidence="2" id="KW-1185">Reference proteome</keyword>
<dbReference type="Proteomes" id="UP000282674">
    <property type="component" value="Unassembled WGS sequence"/>
</dbReference>
<protein>
    <submittedName>
        <fullName evidence="1">Uncharacterized protein</fullName>
    </submittedName>
</protein>